<keyword evidence="9" id="KW-1185">Reference proteome</keyword>
<dbReference type="Proteomes" id="UP000186102">
    <property type="component" value="Unassembled WGS sequence"/>
</dbReference>
<dbReference type="PANTHER" id="PTHR11228">
    <property type="entry name" value="RADICAL SAM DOMAIN PROTEIN"/>
    <property type="match status" value="1"/>
</dbReference>
<dbReference type="InterPro" id="IPR023885">
    <property type="entry name" value="4Fe4S-binding_SPASM_dom"/>
</dbReference>
<proteinExistence type="predicted"/>
<dbReference type="GO" id="GO:0046872">
    <property type="term" value="F:metal ion binding"/>
    <property type="evidence" value="ECO:0007669"/>
    <property type="project" value="UniProtKB-KW"/>
</dbReference>
<dbReference type="GO" id="GO:0003824">
    <property type="term" value="F:catalytic activity"/>
    <property type="evidence" value="ECO:0007669"/>
    <property type="project" value="InterPro"/>
</dbReference>
<dbReference type="CDD" id="cd21109">
    <property type="entry name" value="SPASM"/>
    <property type="match status" value="1"/>
</dbReference>
<dbReference type="SFLD" id="SFLDG01067">
    <property type="entry name" value="SPASM/twitch_domain_containing"/>
    <property type="match status" value="1"/>
</dbReference>
<dbReference type="Pfam" id="PF04055">
    <property type="entry name" value="Radical_SAM"/>
    <property type="match status" value="1"/>
</dbReference>
<evidence type="ECO:0000259" key="7">
    <source>
        <dbReference type="PROSITE" id="PS51918"/>
    </source>
</evidence>
<dbReference type="PROSITE" id="PS51918">
    <property type="entry name" value="RADICAL_SAM"/>
    <property type="match status" value="1"/>
</dbReference>
<dbReference type="SFLD" id="SFLDG01387">
    <property type="entry name" value="BtrN-like_SPASM_domain_contain"/>
    <property type="match status" value="1"/>
</dbReference>
<keyword evidence="2" id="KW-0004">4Fe-4S</keyword>
<evidence type="ECO:0000313" key="8">
    <source>
        <dbReference type="EMBL" id="OLN33524.1"/>
    </source>
</evidence>
<gene>
    <name evidence="8" type="ORF">DSOL_0771</name>
</gene>
<keyword evidence="5" id="KW-0408">Iron</keyword>
<evidence type="ECO:0000256" key="4">
    <source>
        <dbReference type="ARBA" id="ARBA00022723"/>
    </source>
</evidence>
<dbReference type="CDD" id="cd01335">
    <property type="entry name" value="Radical_SAM"/>
    <property type="match status" value="1"/>
</dbReference>
<dbReference type="SUPFAM" id="SSF102114">
    <property type="entry name" value="Radical SAM enzymes"/>
    <property type="match status" value="1"/>
</dbReference>
<dbReference type="InterPro" id="IPR050377">
    <property type="entry name" value="Radical_SAM_PqqE_MftC-like"/>
</dbReference>
<dbReference type="EMBL" id="MLBF01000003">
    <property type="protein sequence ID" value="OLN33524.1"/>
    <property type="molecule type" value="Genomic_DNA"/>
</dbReference>
<dbReference type="SFLD" id="SFLDS00029">
    <property type="entry name" value="Radical_SAM"/>
    <property type="match status" value="1"/>
</dbReference>
<evidence type="ECO:0000256" key="5">
    <source>
        <dbReference type="ARBA" id="ARBA00023004"/>
    </source>
</evidence>
<dbReference type="GO" id="GO:0051536">
    <property type="term" value="F:iron-sulfur cluster binding"/>
    <property type="evidence" value="ECO:0007669"/>
    <property type="project" value="UniProtKB-KW"/>
</dbReference>
<keyword evidence="4" id="KW-0479">Metal-binding</keyword>
<evidence type="ECO:0000313" key="9">
    <source>
        <dbReference type="Proteomes" id="UP000186102"/>
    </source>
</evidence>
<evidence type="ECO:0000256" key="6">
    <source>
        <dbReference type="ARBA" id="ARBA00023014"/>
    </source>
</evidence>
<dbReference type="InterPro" id="IPR013785">
    <property type="entry name" value="Aldolase_TIM"/>
</dbReference>
<protein>
    <submittedName>
        <fullName evidence="8">Radical SAM domain protein</fullName>
    </submittedName>
</protein>
<reference evidence="8 9" key="1">
    <citation type="submission" date="2016-09" db="EMBL/GenBank/DDBJ databases">
        <title>Complete genome of Desulfosporosinus sp. OL.</title>
        <authorList>
            <person name="Mardanov A."/>
            <person name="Beletsky A."/>
            <person name="Panova A."/>
            <person name="Karnachuk O."/>
            <person name="Ravin N."/>
        </authorList>
    </citation>
    <scope>NUCLEOTIDE SEQUENCE [LARGE SCALE GENOMIC DNA]</scope>
    <source>
        <strain evidence="8 9">OL</strain>
    </source>
</reference>
<dbReference type="RefSeq" id="WP_075363564.1">
    <property type="nucleotide sequence ID" value="NZ_MLBF01000003.1"/>
</dbReference>
<dbReference type="InterPro" id="IPR007197">
    <property type="entry name" value="rSAM"/>
</dbReference>
<feature type="domain" description="Radical SAM core" evidence="7">
    <location>
        <begin position="47"/>
        <end position="274"/>
    </location>
</feature>
<dbReference type="STRING" id="1888891.DSOL_0771"/>
<dbReference type="PANTHER" id="PTHR11228:SF34">
    <property type="entry name" value="TUNGSTEN-CONTAINING ALDEHYDE FERREDOXIN OXIDOREDUCTASE COFACTOR MODIFYING PROTEIN"/>
    <property type="match status" value="1"/>
</dbReference>
<keyword evidence="6" id="KW-0411">Iron-sulfur</keyword>
<evidence type="ECO:0000256" key="2">
    <source>
        <dbReference type="ARBA" id="ARBA00022485"/>
    </source>
</evidence>
<organism evidence="8 9">
    <name type="scientific">Desulfosporosinus metallidurans</name>
    <dbReference type="NCBI Taxonomy" id="1888891"/>
    <lineage>
        <taxon>Bacteria</taxon>
        <taxon>Bacillati</taxon>
        <taxon>Bacillota</taxon>
        <taxon>Clostridia</taxon>
        <taxon>Eubacteriales</taxon>
        <taxon>Desulfitobacteriaceae</taxon>
        <taxon>Desulfosporosinus</taxon>
    </lineage>
</organism>
<dbReference type="Gene3D" id="3.20.20.70">
    <property type="entry name" value="Aldolase class I"/>
    <property type="match status" value="1"/>
</dbReference>
<dbReference type="Pfam" id="PF13186">
    <property type="entry name" value="SPASM"/>
    <property type="match status" value="1"/>
</dbReference>
<keyword evidence="3" id="KW-0949">S-adenosyl-L-methionine</keyword>
<accession>A0A1Q8R1R7</accession>
<dbReference type="AlphaFoldDB" id="A0A1Q8R1R7"/>
<dbReference type="OrthoDB" id="9782387at2"/>
<name>A0A1Q8R1R7_9FIRM</name>
<dbReference type="InterPro" id="IPR058240">
    <property type="entry name" value="rSAM_sf"/>
</dbReference>
<evidence type="ECO:0000256" key="1">
    <source>
        <dbReference type="ARBA" id="ARBA00001966"/>
    </source>
</evidence>
<sequence length="337" mass="39257">MKIEVPVNSTYHEVNNERAREWEKQQSDKYKEYRNKWTVNPKNFIVDDAPLHLDIEPTNACNLKCPMCPRTVLLNDENKNSDFHIGSMDMNTFKKIIDEAVDIGVYSVKLNWLGEPLVHSNIVDMVAYAKGKGIIDVMFNTNAVLLTEDISRRLIEAGLDKIFFSFDSPLKEKYEQIRIGANFEDTLNNIIRFTKIRTEMGKAHPLTRVSMVLMENNKEEYDKYVEIFRNIVDIVAYVEYREPVGNETNETKLYEQGFACSQLWQRMFIAWDGEVIPCCVDSQRELVMGNIHKDTIKDIWNNEVYSNIRKLHKDGMLYELDLCRKCALPMKSQDGTI</sequence>
<comment type="cofactor">
    <cofactor evidence="1">
        <name>[4Fe-4S] cluster</name>
        <dbReference type="ChEBI" id="CHEBI:49883"/>
    </cofactor>
</comment>
<evidence type="ECO:0000256" key="3">
    <source>
        <dbReference type="ARBA" id="ARBA00022691"/>
    </source>
</evidence>
<comment type="caution">
    <text evidence="8">The sequence shown here is derived from an EMBL/GenBank/DDBJ whole genome shotgun (WGS) entry which is preliminary data.</text>
</comment>
<dbReference type="InterPro" id="IPR034391">
    <property type="entry name" value="AdoMet-like_SPASM_containing"/>
</dbReference>